<keyword evidence="6" id="KW-1185">Reference proteome</keyword>
<dbReference type="InterPro" id="IPR013929">
    <property type="entry name" value="RPAP1_C"/>
</dbReference>
<feature type="compositionally biased region" description="Basic and acidic residues" evidence="2">
    <location>
        <begin position="148"/>
        <end position="163"/>
    </location>
</feature>
<feature type="compositionally biased region" description="Basic and acidic residues" evidence="2">
    <location>
        <begin position="92"/>
        <end position="106"/>
    </location>
</feature>
<evidence type="ECO:0000313" key="5">
    <source>
        <dbReference type="EMBL" id="KAF2665067.1"/>
    </source>
</evidence>
<dbReference type="GO" id="GO:0006366">
    <property type="term" value="P:transcription by RNA polymerase II"/>
    <property type="evidence" value="ECO:0007669"/>
    <property type="project" value="InterPro"/>
</dbReference>
<feature type="region of interest" description="Disordered" evidence="2">
    <location>
        <begin position="689"/>
        <end position="710"/>
    </location>
</feature>
<feature type="compositionally biased region" description="Polar residues" evidence="2">
    <location>
        <begin position="232"/>
        <end position="252"/>
    </location>
</feature>
<dbReference type="InterPro" id="IPR013930">
    <property type="entry name" value="RPAP1_N"/>
</dbReference>
<dbReference type="InterPro" id="IPR039913">
    <property type="entry name" value="RPAP1/Rba50"/>
</dbReference>
<dbReference type="Pfam" id="PF08621">
    <property type="entry name" value="RPAP1_N"/>
    <property type="match status" value="1"/>
</dbReference>
<evidence type="ECO:0008006" key="7">
    <source>
        <dbReference type="Google" id="ProtNLM"/>
    </source>
</evidence>
<feature type="region of interest" description="Disordered" evidence="2">
    <location>
        <begin position="529"/>
        <end position="549"/>
    </location>
</feature>
<protein>
    <recommendedName>
        <fullName evidence="7">Transcription factor Rba50</fullName>
    </recommendedName>
</protein>
<feature type="compositionally biased region" description="Basic and acidic residues" evidence="2">
    <location>
        <begin position="399"/>
        <end position="418"/>
    </location>
</feature>
<evidence type="ECO:0000256" key="1">
    <source>
        <dbReference type="ARBA" id="ARBA00009953"/>
    </source>
</evidence>
<dbReference type="OrthoDB" id="348201at2759"/>
<evidence type="ECO:0000313" key="6">
    <source>
        <dbReference type="Proteomes" id="UP000799302"/>
    </source>
</evidence>
<feature type="domain" description="RPAP1 C-terminal" evidence="3">
    <location>
        <begin position="559"/>
        <end position="625"/>
    </location>
</feature>
<organism evidence="5 6">
    <name type="scientific">Microthyrium microscopicum</name>
    <dbReference type="NCBI Taxonomy" id="703497"/>
    <lineage>
        <taxon>Eukaryota</taxon>
        <taxon>Fungi</taxon>
        <taxon>Dikarya</taxon>
        <taxon>Ascomycota</taxon>
        <taxon>Pezizomycotina</taxon>
        <taxon>Dothideomycetes</taxon>
        <taxon>Dothideomycetes incertae sedis</taxon>
        <taxon>Microthyriales</taxon>
        <taxon>Microthyriaceae</taxon>
        <taxon>Microthyrium</taxon>
    </lineage>
</organism>
<reference evidence="5" key="1">
    <citation type="journal article" date="2020" name="Stud. Mycol.">
        <title>101 Dothideomycetes genomes: a test case for predicting lifestyles and emergence of pathogens.</title>
        <authorList>
            <person name="Haridas S."/>
            <person name="Albert R."/>
            <person name="Binder M."/>
            <person name="Bloem J."/>
            <person name="Labutti K."/>
            <person name="Salamov A."/>
            <person name="Andreopoulos B."/>
            <person name="Baker S."/>
            <person name="Barry K."/>
            <person name="Bills G."/>
            <person name="Bluhm B."/>
            <person name="Cannon C."/>
            <person name="Castanera R."/>
            <person name="Culley D."/>
            <person name="Daum C."/>
            <person name="Ezra D."/>
            <person name="Gonzalez J."/>
            <person name="Henrissat B."/>
            <person name="Kuo A."/>
            <person name="Liang C."/>
            <person name="Lipzen A."/>
            <person name="Lutzoni F."/>
            <person name="Magnuson J."/>
            <person name="Mondo S."/>
            <person name="Nolan M."/>
            <person name="Ohm R."/>
            <person name="Pangilinan J."/>
            <person name="Park H.-J."/>
            <person name="Ramirez L."/>
            <person name="Alfaro M."/>
            <person name="Sun H."/>
            <person name="Tritt A."/>
            <person name="Yoshinaga Y."/>
            <person name="Zwiers L.-H."/>
            <person name="Turgeon B."/>
            <person name="Goodwin S."/>
            <person name="Spatafora J."/>
            <person name="Crous P."/>
            <person name="Grigoriev I."/>
        </authorList>
    </citation>
    <scope>NUCLEOTIDE SEQUENCE</scope>
    <source>
        <strain evidence="5">CBS 115976</strain>
    </source>
</reference>
<feature type="compositionally biased region" description="Polar residues" evidence="2">
    <location>
        <begin position="473"/>
        <end position="483"/>
    </location>
</feature>
<evidence type="ECO:0000259" key="4">
    <source>
        <dbReference type="Pfam" id="PF08621"/>
    </source>
</evidence>
<dbReference type="Pfam" id="PF08620">
    <property type="entry name" value="RPAP1_C"/>
    <property type="match status" value="1"/>
</dbReference>
<feature type="compositionally biased region" description="Polar residues" evidence="2">
    <location>
        <begin position="137"/>
        <end position="147"/>
    </location>
</feature>
<evidence type="ECO:0000256" key="2">
    <source>
        <dbReference type="SAM" id="MobiDB-lite"/>
    </source>
</evidence>
<dbReference type="EMBL" id="MU004241">
    <property type="protein sequence ID" value="KAF2665067.1"/>
    <property type="molecule type" value="Genomic_DNA"/>
</dbReference>
<feature type="compositionally biased region" description="Basic and acidic residues" evidence="2">
    <location>
        <begin position="1"/>
        <end position="13"/>
    </location>
</feature>
<feature type="compositionally biased region" description="Basic and acidic residues" evidence="2">
    <location>
        <begin position="170"/>
        <end position="179"/>
    </location>
</feature>
<proteinExistence type="inferred from homology"/>
<gene>
    <name evidence="5" type="ORF">BT63DRAFT_429018</name>
</gene>
<feature type="compositionally biased region" description="Polar residues" evidence="2">
    <location>
        <begin position="337"/>
        <end position="353"/>
    </location>
</feature>
<name>A0A6A6U0V2_9PEZI</name>
<accession>A0A6A6U0V2</accession>
<feature type="region of interest" description="Disordered" evidence="2">
    <location>
        <begin position="1"/>
        <end position="488"/>
    </location>
</feature>
<dbReference type="Proteomes" id="UP000799302">
    <property type="component" value="Unassembled WGS sequence"/>
</dbReference>
<dbReference type="PANTHER" id="PTHR21483:SF18">
    <property type="entry name" value="RNA POLYMERASE II-ASSOCIATED PROTEIN 1"/>
    <property type="match status" value="1"/>
</dbReference>
<dbReference type="AlphaFoldDB" id="A0A6A6U0V2"/>
<sequence length="710" mass="77786">MPTLRGERFHIPLDDDEVAPDEMPPGRPTGFSVTDIVGDIKEREASAPMPPSAPKSASGWPAHRRRYIKKGGHENREEPQESDSAITSDASLEGREKQEIDTENRQRLAHMSPEEIEQERQELLSQLNPNLVKKLLQRTNNSSPEDMSSQKDSQRPSASERKVSFAVGETRIEKIERRMSAGSHSISLPTTQSGVYSKNSANPPELHRASSSPRKVSFSLPDADTQPKHEPTASSHSLPTPPSEETSQSDPSRPSHSDRKVSFSIPEEGINNKENHPSATSHSVPLPDTPEESIHSTPSRSRRSSSNERKVSFSVPEHVAKKDELSSAVSHSIVITPDTSMQNTPSHSRQSSVSDRKVSFSVPDEISKKDELSSASSHSILVTPEGSIGGSPSHSRRSSSSDRRVSFKVPEKVAKKNELSTATSHSLPLATPPETVEQDAFVLPMRPSSSTNRKVSFAAVDDDDEDDRKSSASHHSLPSTPQFNPVPDAHLHEASVHFPRPPDVPELNPESGTFLDDLHQKFFPNLPHDPSKLDWLKPNDPSESDAYSTTQDAIDPKYIRFDFKGGLIPPSKSHSLPTSLGLHHHGDAPDAAGYTIAELAHLSRSTYPAQRCIAMQTMGRLLYRLGSGEFGDEKELKDEGRAGQRALLAHGLWAEVSQSHVLETILEESKKERGHQTSIAMAQEAVWNWQRGGGSHPPGEEEKTAAGASA</sequence>
<evidence type="ECO:0000259" key="3">
    <source>
        <dbReference type="Pfam" id="PF08620"/>
    </source>
</evidence>
<comment type="similarity">
    <text evidence="1">Belongs to the RPAP1 family.</text>
</comment>
<feature type="compositionally biased region" description="Polar residues" evidence="2">
    <location>
        <begin position="182"/>
        <end position="202"/>
    </location>
</feature>
<feature type="domain" description="RPAP1 N-terminal" evidence="4">
    <location>
        <begin position="98"/>
        <end position="141"/>
    </location>
</feature>
<dbReference type="PANTHER" id="PTHR21483">
    <property type="entry name" value="RNA POLYMERASE II-ASSOCIATED PROTEIN 1"/>
    <property type="match status" value="1"/>
</dbReference>